<evidence type="ECO:0000313" key="3">
    <source>
        <dbReference type="Proteomes" id="UP000254263"/>
    </source>
</evidence>
<feature type="transmembrane region" description="Helical" evidence="1">
    <location>
        <begin position="106"/>
        <end position="136"/>
    </location>
</feature>
<protein>
    <submittedName>
        <fullName evidence="2">Predicted integral membrane protein</fullName>
    </submittedName>
</protein>
<dbReference type="PANTHER" id="PTHR40076">
    <property type="entry name" value="MEMBRANE PROTEIN-RELATED"/>
    <property type="match status" value="1"/>
</dbReference>
<organism evidence="2 3">
    <name type="scientific">Porphyromonas macacae</name>
    <dbReference type="NCBI Taxonomy" id="28115"/>
    <lineage>
        <taxon>Bacteria</taxon>
        <taxon>Pseudomonadati</taxon>
        <taxon>Bacteroidota</taxon>
        <taxon>Bacteroidia</taxon>
        <taxon>Bacteroidales</taxon>
        <taxon>Porphyromonadaceae</taxon>
        <taxon>Porphyromonas</taxon>
    </lineage>
</organism>
<feature type="transmembrane region" description="Helical" evidence="1">
    <location>
        <begin position="53"/>
        <end position="74"/>
    </location>
</feature>
<sequence length="234" mass="26570">MELNFNFSESLLRSWQQLLKNPAYIGVFVLSALVLSLMYVFYLLTLSLFIDSLSINVLMAIVFLAVYLFACLVMQTGFCRIALHLAAGGSFSFSESKKFFWAPRLYIPYFVLSIIVALLVSVGLALLIIPGIYLAIKFYLMPYVYFDESERGIFEVLERLWKISKGHFPGILGFFLLAIVASLLGFLLLGVGIFVTMPLYMILSARYYYALIGKNPLDQQNAIEPKLYDMHIVD</sequence>
<reference evidence="2 3" key="1">
    <citation type="submission" date="2018-06" db="EMBL/GenBank/DDBJ databases">
        <authorList>
            <consortium name="Pathogen Informatics"/>
            <person name="Doyle S."/>
        </authorList>
    </citation>
    <scope>NUCLEOTIDE SEQUENCE [LARGE SCALE GENOMIC DNA]</scope>
    <source>
        <strain evidence="2 3">NCTC13100</strain>
    </source>
</reference>
<dbReference type="PANTHER" id="PTHR40076:SF1">
    <property type="entry name" value="MEMBRANE PROTEIN"/>
    <property type="match status" value="1"/>
</dbReference>
<evidence type="ECO:0000256" key="1">
    <source>
        <dbReference type="SAM" id="Phobius"/>
    </source>
</evidence>
<feature type="transmembrane region" description="Helical" evidence="1">
    <location>
        <begin position="170"/>
        <end position="203"/>
    </location>
</feature>
<accession>A0A379DIE8</accession>
<evidence type="ECO:0000313" key="2">
    <source>
        <dbReference type="EMBL" id="SUB77793.1"/>
    </source>
</evidence>
<name>A0A379DIE8_9PORP</name>
<dbReference type="EMBL" id="UGTI01000001">
    <property type="protein sequence ID" value="SUB77793.1"/>
    <property type="molecule type" value="Genomic_DNA"/>
</dbReference>
<proteinExistence type="predicted"/>
<keyword evidence="1" id="KW-0812">Transmembrane</keyword>
<dbReference type="InterPro" id="IPR010380">
    <property type="entry name" value="DUF975"/>
</dbReference>
<feature type="transmembrane region" description="Helical" evidence="1">
    <location>
        <begin position="21"/>
        <end position="41"/>
    </location>
</feature>
<keyword evidence="1" id="KW-1133">Transmembrane helix</keyword>
<dbReference type="AlphaFoldDB" id="A0A379DIE8"/>
<dbReference type="Proteomes" id="UP000254263">
    <property type="component" value="Unassembled WGS sequence"/>
</dbReference>
<keyword evidence="1" id="KW-0472">Membrane</keyword>
<gene>
    <name evidence="2" type="ORF">NCTC13100_00933</name>
</gene>